<accession>A0A9P1BN60</accession>
<dbReference type="EMBL" id="CAMXCT010000266">
    <property type="protein sequence ID" value="CAI3976381.1"/>
    <property type="molecule type" value="Genomic_DNA"/>
</dbReference>
<gene>
    <name evidence="5" type="ORF">C1SCF055_LOCUS4604</name>
</gene>
<feature type="repeat" description="WD" evidence="3">
    <location>
        <begin position="210"/>
        <end position="251"/>
    </location>
</feature>
<evidence type="ECO:0000313" key="6">
    <source>
        <dbReference type="EMBL" id="CAL1129756.1"/>
    </source>
</evidence>
<dbReference type="EMBL" id="CAMXCT030000266">
    <property type="protein sequence ID" value="CAL4763693.1"/>
    <property type="molecule type" value="Genomic_DNA"/>
</dbReference>
<evidence type="ECO:0000313" key="5">
    <source>
        <dbReference type="EMBL" id="CAI3976381.1"/>
    </source>
</evidence>
<dbReference type="PANTHER" id="PTHR19848">
    <property type="entry name" value="WD40 REPEAT PROTEIN"/>
    <property type="match status" value="1"/>
</dbReference>
<feature type="chain" id="PRO_5043269643" evidence="4">
    <location>
        <begin position="20"/>
        <end position="279"/>
    </location>
</feature>
<keyword evidence="8" id="KW-1185">Reference proteome</keyword>
<dbReference type="OrthoDB" id="427795at2759"/>
<sequence>MGHAMLALISWLTLQLVSSIQPTEQGPSSTSAPGFLGSLRGHEAGIYALAVSDQLVASGSKDGSILTWNLTGAAMQDASRAMETPLQKLSGHAAGVTALTLRDELLASGAADNSTKLWNVATGELVRQLPHPKTVFGLSISGKQLASACWDGVARIYDLENEVEPMELRGHTGGLYEVSHSPLDPTLLATASADRTVRVWDLKTGRQLWKFMHKDHVTALDWSPVNFTLATGGWDRRFRIWKIHAEEVAKCRGGVCGDLVTWAAGLFFGMDVARSTMPS</sequence>
<dbReference type="PRINTS" id="PR00320">
    <property type="entry name" value="GPROTEINBRPT"/>
</dbReference>
<dbReference type="PROSITE" id="PS00678">
    <property type="entry name" value="WD_REPEATS_1"/>
    <property type="match status" value="3"/>
</dbReference>
<name>A0A9P1BN60_9DINO</name>
<evidence type="ECO:0000256" key="1">
    <source>
        <dbReference type="ARBA" id="ARBA00022574"/>
    </source>
</evidence>
<evidence type="ECO:0000313" key="7">
    <source>
        <dbReference type="EMBL" id="CAL4763693.1"/>
    </source>
</evidence>
<feature type="repeat" description="WD" evidence="3">
    <location>
        <begin position="89"/>
        <end position="128"/>
    </location>
</feature>
<comment type="caution">
    <text evidence="5">The sequence shown here is derived from an EMBL/GenBank/DDBJ whole genome shotgun (WGS) entry which is preliminary data.</text>
</comment>
<feature type="signal peptide" evidence="4">
    <location>
        <begin position="1"/>
        <end position="19"/>
    </location>
</feature>
<dbReference type="InterPro" id="IPR019775">
    <property type="entry name" value="WD40_repeat_CS"/>
</dbReference>
<evidence type="ECO:0000256" key="4">
    <source>
        <dbReference type="SAM" id="SignalP"/>
    </source>
</evidence>
<dbReference type="PANTHER" id="PTHR19848:SF8">
    <property type="entry name" value="F-BOX AND WD REPEAT DOMAIN CONTAINING 7"/>
    <property type="match status" value="1"/>
</dbReference>
<evidence type="ECO:0000256" key="2">
    <source>
        <dbReference type="ARBA" id="ARBA00022737"/>
    </source>
</evidence>
<dbReference type="SMART" id="SM00320">
    <property type="entry name" value="WD40"/>
    <property type="match status" value="5"/>
</dbReference>
<keyword evidence="1 3" id="KW-0853">WD repeat</keyword>
<keyword evidence="4" id="KW-0732">Signal</keyword>
<dbReference type="PROSITE" id="PS50294">
    <property type="entry name" value="WD_REPEATS_REGION"/>
    <property type="match status" value="4"/>
</dbReference>
<proteinExistence type="predicted"/>
<dbReference type="InterPro" id="IPR020472">
    <property type="entry name" value="WD40_PAC1"/>
</dbReference>
<reference evidence="5" key="1">
    <citation type="submission" date="2022-10" db="EMBL/GenBank/DDBJ databases">
        <authorList>
            <person name="Chen Y."/>
            <person name="Dougan E. K."/>
            <person name="Chan C."/>
            <person name="Rhodes N."/>
            <person name="Thang M."/>
        </authorList>
    </citation>
    <scope>NUCLEOTIDE SEQUENCE</scope>
</reference>
<dbReference type="InterPro" id="IPR001680">
    <property type="entry name" value="WD40_rpt"/>
</dbReference>
<organism evidence="5">
    <name type="scientific">Cladocopium goreaui</name>
    <dbReference type="NCBI Taxonomy" id="2562237"/>
    <lineage>
        <taxon>Eukaryota</taxon>
        <taxon>Sar</taxon>
        <taxon>Alveolata</taxon>
        <taxon>Dinophyceae</taxon>
        <taxon>Suessiales</taxon>
        <taxon>Symbiodiniaceae</taxon>
        <taxon>Cladocopium</taxon>
    </lineage>
</organism>
<keyword evidence="2" id="KW-0677">Repeat</keyword>
<dbReference type="InterPro" id="IPR036322">
    <property type="entry name" value="WD40_repeat_dom_sf"/>
</dbReference>
<dbReference type="AlphaFoldDB" id="A0A9P1BN60"/>
<dbReference type="SUPFAM" id="SSF50978">
    <property type="entry name" value="WD40 repeat-like"/>
    <property type="match status" value="1"/>
</dbReference>
<feature type="repeat" description="WD" evidence="3">
    <location>
        <begin position="168"/>
        <end position="210"/>
    </location>
</feature>
<protein>
    <submittedName>
        <fullName evidence="7">WD repeat-containing protein</fullName>
    </submittedName>
</protein>
<dbReference type="InterPro" id="IPR015943">
    <property type="entry name" value="WD40/YVTN_repeat-like_dom_sf"/>
</dbReference>
<dbReference type="Gene3D" id="2.130.10.10">
    <property type="entry name" value="YVTN repeat-like/Quinoprotein amine dehydrogenase"/>
    <property type="match status" value="2"/>
</dbReference>
<dbReference type="CDD" id="cd00200">
    <property type="entry name" value="WD40"/>
    <property type="match status" value="1"/>
</dbReference>
<dbReference type="Pfam" id="PF00400">
    <property type="entry name" value="WD40"/>
    <property type="match status" value="5"/>
</dbReference>
<feature type="repeat" description="WD" evidence="3">
    <location>
        <begin position="39"/>
        <end position="78"/>
    </location>
</feature>
<dbReference type="Proteomes" id="UP001152797">
    <property type="component" value="Unassembled WGS sequence"/>
</dbReference>
<reference evidence="6" key="2">
    <citation type="submission" date="2024-04" db="EMBL/GenBank/DDBJ databases">
        <authorList>
            <person name="Chen Y."/>
            <person name="Shah S."/>
            <person name="Dougan E. K."/>
            <person name="Thang M."/>
            <person name="Chan C."/>
        </authorList>
    </citation>
    <scope>NUCLEOTIDE SEQUENCE [LARGE SCALE GENOMIC DNA]</scope>
</reference>
<dbReference type="PROSITE" id="PS50082">
    <property type="entry name" value="WD_REPEATS_2"/>
    <property type="match status" value="4"/>
</dbReference>
<evidence type="ECO:0000313" key="8">
    <source>
        <dbReference type="Proteomes" id="UP001152797"/>
    </source>
</evidence>
<evidence type="ECO:0000256" key="3">
    <source>
        <dbReference type="PROSITE-ProRule" id="PRU00221"/>
    </source>
</evidence>
<dbReference type="EMBL" id="CAMXCT020000266">
    <property type="protein sequence ID" value="CAL1129756.1"/>
    <property type="molecule type" value="Genomic_DNA"/>
</dbReference>